<evidence type="ECO:0000256" key="1">
    <source>
        <dbReference type="ARBA" id="ARBA00010562"/>
    </source>
</evidence>
<dbReference type="BioCyc" id="FSP457404-HMP:GTSQ-3564-MONOMER"/>
<dbReference type="InterPro" id="IPR013321">
    <property type="entry name" value="Arc_rbn_hlx_hlx"/>
</dbReference>
<dbReference type="GO" id="GO:0006355">
    <property type="term" value="P:regulation of DNA-templated transcription"/>
    <property type="evidence" value="ECO:0007669"/>
    <property type="project" value="InterPro"/>
</dbReference>
<keyword evidence="4" id="KW-1185">Reference proteome</keyword>
<dbReference type="InterPro" id="IPR007337">
    <property type="entry name" value="RelB/DinJ"/>
</dbReference>
<dbReference type="Gene3D" id="1.10.1220.10">
    <property type="entry name" value="Met repressor-like"/>
    <property type="match status" value="1"/>
</dbReference>
<dbReference type="GO" id="GO:0044010">
    <property type="term" value="P:single-species biofilm formation"/>
    <property type="evidence" value="ECO:0007669"/>
    <property type="project" value="InterPro"/>
</dbReference>
<name>H1PYL6_9FUSO</name>
<comment type="similarity">
    <text evidence="1">Belongs to the RelB/DinJ antitoxin family.</text>
</comment>
<proteinExistence type="inferred from homology"/>
<dbReference type="RefSeq" id="WP_008699463.1">
    <property type="nucleotide sequence ID" value="NZ_KE161012.1"/>
</dbReference>
<dbReference type="InterPro" id="IPR026262">
    <property type="entry name" value="DinJ"/>
</dbReference>
<comment type="caution">
    <text evidence="3">The sequence shown here is derived from an EMBL/GenBank/DDBJ whole genome shotgun (WGS) entry which is preliminary data.</text>
</comment>
<evidence type="ECO:0000256" key="2">
    <source>
        <dbReference type="ARBA" id="ARBA00022649"/>
    </source>
</evidence>
<organism evidence="3 4">
    <name type="scientific">Fusobacterium ulcerans 12-1B</name>
    <dbReference type="NCBI Taxonomy" id="457404"/>
    <lineage>
        <taxon>Bacteria</taxon>
        <taxon>Fusobacteriati</taxon>
        <taxon>Fusobacteriota</taxon>
        <taxon>Fusobacteriia</taxon>
        <taxon>Fusobacteriales</taxon>
        <taxon>Fusobacteriaceae</taxon>
        <taxon>Fusobacterium</taxon>
    </lineage>
</organism>
<dbReference type="HOGENOM" id="CLU_154558_5_3_0"/>
<dbReference type="Proteomes" id="UP000003233">
    <property type="component" value="Unassembled WGS sequence"/>
</dbReference>
<dbReference type="AlphaFoldDB" id="H1PYL6"/>
<dbReference type="GO" id="GO:0000987">
    <property type="term" value="F:cis-regulatory region sequence-specific DNA binding"/>
    <property type="evidence" value="ECO:0007669"/>
    <property type="project" value="InterPro"/>
</dbReference>
<dbReference type="GO" id="GO:0006351">
    <property type="term" value="P:DNA-templated transcription"/>
    <property type="evidence" value="ECO:0007669"/>
    <property type="project" value="TreeGrafter"/>
</dbReference>
<evidence type="ECO:0000313" key="4">
    <source>
        <dbReference type="Proteomes" id="UP000003233"/>
    </source>
</evidence>
<dbReference type="PANTHER" id="PTHR38781:SF1">
    <property type="entry name" value="ANTITOXIN DINJ-RELATED"/>
    <property type="match status" value="1"/>
</dbReference>
<dbReference type="GO" id="GO:0015643">
    <property type="term" value="F:toxic substance binding"/>
    <property type="evidence" value="ECO:0007669"/>
    <property type="project" value="InterPro"/>
</dbReference>
<dbReference type="NCBIfam" id="TIGR02384">
    <property type="entry name" value="RelB_DinJ"/>
    <property type="match status" value="1"/>
</dbReference>
<gene>
    <name evidence="3" type="ORF">HMPREF0402_03509</name>
</gene>
<dbReference type="PANTHER" id="PTHR38781">
    <property type="entry name" value="ANTITOXIN DINJ-RELATED"/>
    <property type="match status" value="1"/>
</dbReference>
<keyword evidence="2" id="KW-1277">Toxin-antitoxin system</keyword>
<accession>H1PYL6</accession>
<dbReference type="Pfam" id="PF04221">
    <property type="entry name" value="RelB"/>
    <property type="match status" value="1"/>
</dbReference>
<evidence type="ECO:0000313" key="3">
    <source>
        <dbReference type="EMBL" id="EHO77205.1"/>
    </source>
</evidence>
<sequence length="91" mass="10055">MAQSTITFRIDEDIKNQLNEVCEALGMTVSGALTICSKMIINKGGLPFDVRLETPNFETLKAMAEAEALANNPNIKSYKTTEEVMKALEEE</sequence>
<reference evidence="3 4" key="1">
    <citation type="submission" date="2012-07" db="EMBL/GenBank/DDBJ databases">
        <title>The Genome Sequence of Fusobacterium ulcerans 12_1B.</title>
        <authorList>
            <consortium name="The Broad Institute Genome Sequencing Platform"/>
            <person name="Earl A."/>
            <person name="Ward D."/>
            <person name="Feldgarden M."/>
            <person name="Gevers D."/>
            <person name="Strauss J."/>
            <person name="Ambrose C.E."/>
            <person name="Allen-Vercoe E."/>
            <person name="Walker B."/>
            <person name="Young S.K."/>
            <person name="Zeng Q."/>
            <person name="Gargeya S."/>
            <person name="Fitzgerald M."/>
            <person name="Haas B."/>
            <person name="Abouelleil A."/>
            <person name="Alvarado L."/>
            <person name="Arachchi H.M."/>
            <person name="Berlin A.M."/>
            <person name="Chapman S.B."/>
            <person name="Goldberg J."/>
            <person name="Griggs A."/>
            <person name="Gujja S."/>
            <person name="Hansen M."/>
            <person name="Howarth C."/>
            <person name="Imamovic A."/>
            <person name="Larimer J."/>
            <person name="McCowen C."/>
            <person name="Montmayeur A."/>
            <person name="Murphy C."/>
            <person name="Neiman D."/>
            <person name="Pearson M."/>
            <person name="Priest M."/>
            <person name="Roberts A."/>
            <person name="Saif S."/>
            <person name="Shea T."/>
            <person name="Sisk P."/>
            <person name="Sykes S."/>
            <person name="Wortman J."/>
            <person name="Nusbaum C."/>
            <person name="Birren B."/>
        </authorList>
    </citation>
    <scope>NUCLEOTIDE SEQUENCE [LARGE SCALE GENOMIC DNA]</scope>
    <source>
        <strain evidence="3 4">12_1B</strain>
    </source>
</reference>
<dbReference type="PIRSF" id="PIRSF003108">
    <property type="entry name" value="DinJ"/>
    <property type="match status" value="1"/>
</dbReference>
<dbReference type="EMBL" id="AGWJ02000035">
    <property type="protein sequence ID" value="EHO77205.1"/>
    <property type="molecule type" value="Genomic_DNA"/>
</dbReference>
<dbReference type="PATRIC" id="fig|457404.5.peg.3514"/>
<protein>
    <submittedName>
        <fullName evidence="3">RelB/DinJ family addiction module antitoxin</fullName>
    </submittedName>
</protein>